<evidence type="ECO:0000313" key="3">
    <source>
        <dbReference type="Proteomes" id="UP000001382"/>
    </source>
</evidence>
<sequence>MASGAAGTAGERTSPEQARRAWPRWLAGGVALLVVAAVAVVWADGGARLLLGVGGALLAGRGGHLAAGAAGRGRAVGWAVAAAGVLALTLAFGSAGVAGRVLLVAVPAGLLVGALTLLGRGGAVRRSGHAALVWWALVTGLLVVTGLLADWERAADGATLVGALGLGLLGVVLLVGASSLRAVAARPAPARPAACAGCACGAGGCGIPR</sequence>
<feature type="transmembrane region" description="Helical" evidence="1">
    <location>
        <begin position="25"/>
        <end position="43"/>
    </location>
</feature>
<accession>D2SD46</accession>
<proteinExistence type="predicted"/>
<evidence type="ECO:0000313" key="2">
    <source>
        <dbReference type="EMBL" id="ADB76395.1"/>
    </source>
</evidence>
<dbReference type="EMBL" id="CP001867">
    <property type="protein sequence ID" value="ADB76395.1"/>
    <property type="molecule type" value="Genomic_DNA"/>
</dbReference>
<reference evidence="2 3" key="1">
    <citation type="journal article" date="2010" name="Stand. Genomic Sci.">
        <title>Complete genome sequence of Geodermatophilus obscurus type strain (G-20).</title>
        <authorList>
            <person name="Ivanova N."/>
            <person name="Sikorski J."/>
            <person name="Jando M."/>
            <person name="Munk C."/>
            <person name="Lapidus A."/>
            <person name="Glavina Del Rio T."/>
            <person name="Copeland A."/>
            <person name="Tice H."/>
            <person name="Cheng J.-F."/>
            <person name="Lucas S."/>
            <person name="Chen F."/>
            <person name="Nolan M."/>
            <person name="Bruce D."/>
            <person name="Goodwin L."/>
            <person name="Pitluck S."/>
            <person name="Mavromatis K."/>
            <person name="Mikhailova N."/>
            <person name="Pati A."/>
            <person name="Chen A."/>
            <person name="Palaniappan K."/>
            <person name="Land M."/>
            <person name="Hauser L."/>
            <person name="Chang Y.-J."/>
            <person name="Jeffries C.D."/>
            <person name="Meincke L."/>
            <person name="Brettin T."/>
            <person name="Detter J.C."/>
            <person name="Detter J.C."/>
            <person name="Rohde M."/>
            <person name="Goeker M."/>
            <person name="Bristow J."/>
            <person name="Eisen J.A."/>
            <person name="Markowitz V."/>
            <person name="Hugenholtz P."/>
            <person name="Kyrpides N.C."/>
            <person name="Klenk H.-P."/>
        </authorList>
    </citation>
    <scope>NUCLEOTIDE SEQUENCE [LARGE SCALE GENOMIC DNA]</scope>
    <source>
        <strain evidence="3">ATCC 25078 / DSM 43160 / JCM 3152 / KCC A-0152 / KCTC 9177 / NBRC 13315 / NRRL B-3577 / G-20</strain>
    </source>
</reference>
<evidence type="ECO:0000256" key="1">
    <source>
        <dbReference type="SAM" id="Phobius"/>
    </source>
</evidence>
<organism evidence="2 3">
    <name type="scientific">Geodermatophilus obscurus (strain ATCC 25078 / DSM 43160 / JCM 3152 / CCUG 61914 / KCC A-0152 / KCTC 9177 / NBRC 13315 / NRRL B-3577 / G-20)</name>
    <dbReference type="NCBI Taxonomy" id="526225"/>
    <lineage>
        <taxon>Bacteria</taxon>
        <taxon>Bacillati</taxon>
        <taxon>Actinomycetota</taxon>
        <taxon>Actinomycetes</taxon>
        <taxon>Geodermatophilales</taxon>
        <taxon>Geodermatophilaceae</taxon>
        <taxon>Geodermatophilus</taxon>
    </lineage>
</organism>
<dbReference type="Proteomes" id="UP000001382">
    <property type="component" value="Chromosome"/>
</dbReference>
<keyword evidence="1" id="KW-0812">Transmembrane</keyword>
<dbReference type="HOGENOM" id="CLU_1264896_0_0_11"/>
<feature type="transmembrane region" description="Helical" evidence="1">
    <location>
        <begin position="157"/>
        <end position="177"/>
    </location>
</feature>
<protein>
    <submittedName>
        <fullName evidence="2">Uncharacterized protein</fullName>
    </submittedName>
</protein>
<feature type="transmembrane region" description="Helical" evidence="1">
    <location>
        <begin position="75"/>
        <end position="95"/>
    </location>
</feature>
<gene>
    <name evidence="2" type="ordered locus">Gobs_3821</name>
</gene>
<keyword evidence="3" id="KW-1185">Reference proteome</keyword>
<dbReference type="KEGG" id="gob:Gobs_3821"/>
<feature type="transmembrane region" description="Helical" evidence="1">
    <location>
        <begin position="131"/>
        <end position="151"/>
    </location>
</feature>
<dbReference type="AlphaFoldDB" id="D2SD46"/>
<keyword evidence="1" id="KW-1133">Transmembrane helix</keyword>
<feature type="transmembrane region" description="Helical" evidence="1">
    <location>
        <begin position="101"/>
        <end position="119"/>
    </location>
</feature>
<keyword evidence="1" id="KW-0472">Membrane</keyword>
<name>D2SD46_GEOOG</name>
<dbReference type="RefSeq" id="WP_012949820.1">
    <property type="nucleotide sequence ID" value="NC_013757.1"/>
</dbReference>
<feature type="transmembrane region" description="Helical" evidence="1">
    <location>
        <begin position="49"/>
        <end position="68"/>
    </location>
</feature>
<reference evidence="3" key="2">
    <citation type="submission" date="2010-01" db="EMBL/GenBank/DDBJ databases">
        <title>The complete genome of Geodermatophilus obscurus DSM 43160.</title>
        <authorList>
            <consortium name="US DOE Joint Genome Institute (JGI-PGF)"/>
            <person name="Lucas S."/>
            <person name="Copeland A."/>
            <person name="Lapidus A."/>
            <person name="Glavina del Rio T."/>
            <person name="Dalin E."/>
            <person name="Tice H."/>
            <person name="Bruce D."/>
            <person name="Goodwin L."/>
            <person name="Pitluck S."/>
            <person name="Kyrpides N."/>
            <person name="Mavromatis K."/>
            <person name="Ivanova N."/>
            <person name="Munk A.C."/>
            <person name="Brettin T."/>
            <person name="Detter J.C."/>
            <person name="Han C."/>
            <person name="Larimer F."/>
            <person name="Land M."/>
            <person name="Hauser L."/>
            <person name="Markowitz V."/>
            <person name="Cheng J.-F."/>
            <person name="Hugenholtz P."/>
            <person name="Woyke T."/>
            <person name="Wu D."/>
            <person name="Jando M."/>
            <person name="Schneider S."/>
            <person name="Klenk H.-P."/>
            <person name="Eisen J.A."/>
        </authorList>
    </citation>
    <scope>NUCLEOTIDE SEQUENCE [LARGE SCALE GENOMIC DNA]</scope>
    <source>
        <strain evidence="3">ATCC 25078 / DSM 43160 / JCM 3152 / KCC A-0152 / KCTC 9177 / NBRC 13315 / NRRL B-3577 / G-20</strain>
    </source>
</reference>